<protein>
    <submittedName>
        <fullName evidence="1">Uncharacterized protein</fullName>
    </submittedName>
</protein>
<dbReference type="Proteomes" id="UP000184071">
    <property type="component" value="Unassembled WGS sequence"/>
</dbReference>
<dbReference type="AlphaFoldDB" id="A0A1M5IJD9"/>
<dbReference type="STRING" id="370979.SAMN05443663_102407"/>
<gene>
    <name evidence="1" type="ORF">SAMN05443663_102407</name>
</gene>
<proteinExistence type="predicted"/>
<name>A0A1M5IJD9_9FLAO</name>
<accession>A0A1M5IJD9</accession>
<organism evidence="1 2">
    <name type="scientific">Flavobacterium defluvii</name>
    <dbReference type="NCBI Taxonomy" id="370979"/>
    <lineage>
        <taxon>Bacteria</taxon>
        <taxon>Pseudomonadati</taxon>
        <taxon>Bacteroidota</taxon>
        <taxon>Flavobacteriia</taxon>
        <taxon>Flavobacteriales</taxon>
        <taxon>Flavobacteriaceae</taxon>
        <taxon>Flavobacterium</taxon>
    </lineage>
</organism>
<evidence type="ECO:0000313" key="1">
    <source>
        <dbReference type="EMBL" id="SHG27903.1"/>
    </source>
</evidence>
<evidence type="ECO:0000313" key="2">
    <source>
        <dbReference type="Proteomes" id="UP000184071"/>
    </source>
</evidence>
<reference evidence="2" key="1">
    <citation type="submission" date="2016-11" db="EMBL/GenBank/DDBJ databases">
        <authorList>
            <person name="Varghese N."/>
            <person name="Submissions S."/>
        </authorList>
    </citation>
    <scope>NUCLEOTIDE SEQUENCE [LARGE SCALE GENOMIC DNA]</scope>
    <source>
        <strain evidence="2">DSM 17963</strain>
    </source>
</reference>
<sequence>MKINSNDFNVSSFKKGKNKSKLIFIILNLIQNMYN</sequence>
<keyword evidence="2" id="KW-1185">Reference proteome</keyword>
<dbReference type="EMBL" id="FQWC01000002">
    <property type="protein sequence ID" value="SHG27903.1"/>
    <property type="molecule type" value="Genomic_DNA"/>
</dbReference>